<dbReference type="AlphaFoldDB" id="B8IJT7"/>
<proteinExistence type="predicted"/>
<keyword evidence="2" id="KW-1185">Reference proteome</keyword>
<name>B8IJT7_METNO</name>
<dbReference type="KEGG" id="mno:Mnod_3209"/>
<organism evidence="1 2">
    <name type="scientific">Methylobacterium nodulans (strain LMG 21967 / CNCM I-2342 / ORS 2060)</name>
    <dbReference type="NCBI Taxonomy" id="460265"/>
    <lineage>
        <taxon>Bacteria</taxon>
        <taxon>Pseudomonadati</taxon>
        <taxon>Pseudomonadota</taxon>
        <taxon>Alphaproteobacteria</taxon>
        <taxon>Hyphomicrobiales</taxon>
        <taxon>Methylobacteriaceae</taxon>
        <taxon>Methylobacterium</taxon>
    </lineage>
</organism>
<dbReference type="HOGENOM" id="CLU_3365860_0_0_5"/>
<reference evidence="1 2" key="1">
    <citation type="submission" date="2009-01" db="EMBL/GenBank/DDBJ databases">
        <title>Complete sequence of chromosome of Methylobacterium nodulans ORS 2060.</title>
        <authorList>
            <consortium name="US DOE Joint Genome Institute"/>
            <person name="Lucas S."/>
            <person name="Copeland A."/>
            <person name="Lapidus A."/>
            <person name="Glavina del Rio T."/>
            <person name="Dalin E."/>
            <person name="Tice H."/>
            <person name="Bruce D."/>
            <person name="Goodwin L."/>
            <person name="Pitluck S."/>
            <person name="Sims D."/>
            <person name="Brettin T."/>
            <person name="Detter J.C."/>
            <person name="Han C."/>
            <person name="Larimer F."/>
            <person name="Land M."/>
            <person name="Hauser L."/>
            <person name="Kyrpides N."/>
            <person name="Ivanova N."/>
            <person name="Marx C.J."/>
            <person name="Richardson P."/>
        </authorList>
    </citation>
    <scope>NUCLEOTIDE SEQUENCE [LARGE SCALE GENOMIC DNA]</scope>
    <source>
        <strain evidence="2">LMG 21967 / CNCM I-2342 / ORS 2060</strain>
    </source>
</reference>
<evidence type="ECO:0000313" key="1">
    <source>
        <dbReference type="EMBL" id="ACL58135.1"/>
    </source>
</evidence>
<accession>B8IJT7</accession>
<gene>
    <name evidence="1" type="ordered locus">Mnod_3209</name>
</gene>
<evidence type="ECO:0000313" key="2">
    <source>
        <dbReference type="Proteomes" id="UP000008207"/>
    </source>
</evidence>
<dbReference type="EMBL" id="CP001349">
    <property type="protein sequence ID" value="ACL58135.1"/>
    <property type="molecule type" value="Genomic_DNA"/>
</dbReference>
<dbReference type="Proteomes" id="UP000008207">
    <property type="component" value="Chromosome"/>
</dbReference>
<dbReference type="STRING" id="460265.Mnod_3209"/>
<sequence>MMRPHWRQVKTIPVTTPFNLLFATVAARQSVAKAA</sequence>
<protein>
    <submittedName>
        <fullName evidence="1">Uncharacterized protein</fullName>
    </submittedName>
</protein>